<feature type="signal peptide" evidence="3">
    <location>
        <begin position="1"/>
        <end position="24"/>
    </location>
</feature>
<evidence type="ECO:0000313" key="5">
    <source>
        <dbReference type="EMBL" id="SMG41630.1"/>
    </source>
</evidence>
<feature type="compositionally biased region" description="Low complexity" evidence="1">
    <location>
        <begin position="345"/>
        <end position="369"/>
    </location>
</feature>
<name>A0A1X7KJK9_9MICO</name>
<keyword evidence="2" id="KW-0472">Membrane</keyword>
<dbReference type="AlphaFoldDB" id="A0A1X7KJK9"/>
<keyword evidence="3" id="KW-0732">Signal</keyword>
<proteinExistence type="predicted"/>
<feature type="transmembrane region" description="Helical" evidence="2">
    <location>
        <begin position="530"/>
        <end position="547"/>
    </location>
</feature>
<feature type="chain" id="PRO_5038465575" description="Bacterial Ig-like domain-containing protein" evidence="3">
    <location>
        <begin position="25"/>
        <end position="714"/>
    </location>
</feature>
<organism evidence="5 6">
    <name type="scientific">Agreia pratensis</name>
    <dbReference type="NCBI Taxonomy" id="150121"/>
    <lineage>
        <taxon>Bacteria</taxon>
        <taxon>Bacillati</taxon>
        <taxon>Actinomycetota</taxon>
        <taxon>Actinomycetes</taxon>
        <taxon>Micrococcales</taxon>
        <taxon>Microbacteriaceae</taxon>
        <taxon>Agreia</taxon>
    </lineage>
</organism>
<feature type="transmembrane region" description="Helical" evidence="2">
    <location>
        <begin position="646"/>
        <end position="668"/>
    </location>
</feature>
<sequence>MLSTVSTVCALFLLSVVFIAPGSAAVATETDPPPASTPAPTPDAPSPAPDSTTVASPVIEKPAASALVGDTISFSGTAEPGSGIDLYSSTGGQPLCSVVTTPAGTWSCDVSLPSTSSITVRAVQTVAGQSTETSVTVSVLNAPTAGSAGNGTVSNGTVMGEAVPDATVTAVVGEVSCTATADGTGAWFCALPKGLKSGSYQLTASQVAPWSRGRSSSSSRPSTLTIDVDAPAPPSVSIPAGSVQASGAAFSGGGEDGATVTLFAGPHSLCQAVVAGARWSCTSAAIDAGTYEVSAIQQDAAGNISTESVRVAVAFVGAPTAPAPTEQPAPSAGTPSPTSTPIPSLPGGDPTAAAPQQQQQQQSQPGTTTDAPPATSSGGWSASTRFSAGMQPAFGTSSSIDWTLALGIGLAMVAFLAVPARLLAGTLRGLRAEPGPRSASSGRLTGRNRSRYQEYDTAPTLPWNARVTGAFALVASATITVLSAPVTDEPAYLRLLVAVMLGVLVVNAVAVLVPKVLARSIFDVTAGVRLRPLFLLISIGATILSRVLDLDPALVFGIVFGLALSLPTSRRALGRLAALQIGALLAVGSTAFLISGSIVAGTGSGTVGAFLAEFVNTIALASLGGAAIQLLPIADLPGRHILRWKPIVWLPLALVSFTLLAGVLSSALEGLGGGAGLIVFGLASLTFAAACVAIWLWVRFVRPPAHDESSTPTT</sequence>
<feature type="compositionally biased region" description="Polar residues" evidence="1">
    <location>
        <begin position="374"/>
        <end position="384"/>
    </location>
</feature>
<evidence type="ECO:0000256" key="1">
    <source>
        <dbReference type="SAM" id="MobiDB-lite"/>
    </source>
</evidence>
<feature type="transmembrane region" description="Helical" evidence="2">
    <location>
        <begin position="467"/>
        <end position="486"/>
    </location>
</feature>
<dbReference type="EMBL" id="FXAY01000004">
    <property type="protein sequence ID" value="SMG41630.1"/>
    <property type="molecule type" value="Genomic_DNA"/>
</dbReference>
<dbReference type="Gene3D" id="2.60.40.10">
    <property type="entry name" value="Immunoglobulins"/>
    <property type="match status" value="3"/>
</dbReference>
<feature type="transmembrane region" description="Helical" evidence="2">
    <location>
        <begin position="553"/>
        <end position="569"/>
    </location>
</feature>
<dbReference type="InterPro" id="IPR044016">
    <property type="entry name" value="Big_13"/>
</dbReference>
<feature type="transmembrane region" description="Helical" evidence="2">
    <location>
        <begin position="614"/>
        <end position="634"/>
    </location>
</feature>
<dbReference type="Proteomes" id="UP000193244">
    <property type="component" value="Unassembled WGS sequence"/>
</dbReference>
<feature type="transmembrane region" description="Helical" evidence="2">
    <location>
        <begin position="674"/>
        <end position="698"/>
    </location>
</feature>
<feature type="transmembrane region" description="Helical" evidence="2">
    <location>
        <begin position="492"/>
        <end position="518"/>
    </location>
</feature>
<accession>A0A1X7KJK9</accession>
<feature type="region of interest" description="Disordered" evidence="1">
    <location>
        <begin position="320"/>
        <end position="384"/>
    </location>
</feature>
<keyword evidence="6" id="KW-1185">Reference proteome</keyword>
<dbReference type="STRING" id="150121.SAMN06296010_2632"/>
<feature type="transmembrane region" description="Helical" evidence="2">
    <location>
        <begin position="581"/>
        <end position="602"/>
    </location>
</feature>
<feature type="compositionally biased region" description="Low complexity" evidence="1">
    <location>
        <begin position="328"/>
        <end position="337"/>
    </location>
</feature>
<dbReference type="InterPro" id="IPR013783">
    <property type="entry name" value="Ig-like_fold"/>
</dbReference>
<feature type="region of interest" description="Disordered" evidence="1">
    <location>
        <begin position="26"/>
        <end position="54"/>
    </location>
</feature>
<evidence type="ECO:0000313" key="6">
    <source>
        <dbReference type="Proteomes" id="UP000193244"/>
    </source>
</evidence>
<evidence type="ECO:0000256" key="3">
    <source>
        <dbReference type="SAM" id="SignalP"/>
    </source>
</evidence>
<feature type="compositionally biased region" description="Pro residues" evidence="1">
    <location>
        <begin position="31"/>
        <end position="48"/>
    </location>
</feature>
<reference evidence="6" key="1">
    <citation type="submission" date="2017-04" db="EMBL/GenBank/DDBJ databases">
        <authorList>
            <person name="Varghese N."/>
            <person name="Submissions S."/>
        </authorList>
    </citation>
    <scope>NUCLEOTIDE SEQUENCE [LARGE SCALE GENOMIC DNA]</scope>
    <source>
        <strain evidence="6">VKM Ac-2510</strain>
    </source>
</reference>
<protein>
    <recommendedName>
        <fullName evidence="4">Bacterial Ig-like domain-containing protein</fullName>
    </recommendedName>
</protein>
<evidence type="ECO:0000256" key="2">
    <source>
        <dbReference type="SAM" id="Phobius"/>
    </source>
</evidence>
<dbReference type="GO" id="GO:0005975">
    <property type="term" value="P:carbohydrate metabolic process"/>
    <property type="evidence" value="ECO:0007669"/>
    <property type="project" value="UniProtKB-ARBA"/>
</dbReference>
<evidence type="ECO:0000259" key="4">
    <source>
        <dbReference type="Pfam" id="PF19077"/>
    </source>
</evidence>
<gene>
    <name evidence="5" type="ORF">SAMN06296010_2632</name>
</gene>
<feature type="domain" description="Bacterial Ig-like" evidence="4">
    <location>
        <begin position="249"/>
        <end position="311"/>
    </location>
</feature>
<keyword evidence="2" id="KW-0812">Transmembrane</keyword>
<feature type="transmembrane region" description="Helical" evidence="2">
    <location>
        <begin position="402"/>
        <end position="424"/>
    </location>
</feature>
<keyword evidence="2" id="KW-1133">Transmembrane helix</keyword>
<dbReference type="Pfam" id="PF19077">
    <property type="entry name" value="Big_13"/>
    <property type="match status" value="1"/>
</dbReference>